<protein>
    <submittedName>
        <fullName evidence="3">Prepilin-type N-terminal cleavage/methylation domain-containing protein</fullName>
    </submittedName>
</protein>
<dbReference type="InterPro" id="IPR000983">
    <property type="entry name" value="Bac_GSPG_pilin"/>
</dbReference>
<keyword evidence="2" id="KW-0472">Membrane</keyword>
<dbReference type="Pfam" id="PF07963">
    <property type="entry name" value="N_methyl"/>
    <property type="match status" value="1"/>
</dbReference>
<evidence type="ECO:0000256" key="2">
    <source>
        <dbReference type="SAM" id="Phobius"/>
    </source>
</evidence>
<reference evidence="3" key="2">
    <citation type="journal article" date="2021" name="Microbiome">
        <title>Successional dynamics and alternative stable states in a saline activated sludge microbial community over 9 years.</title>
        <authorList>
            <person name="Wang Y."/>
            <person name="Ye J."/>
            <person name="Ju F."/>
            <person name="Liu L."/>
            <person name="Boyd J.A."/>
            <person name="Deng Y."/>
            <person name="Parks D.H."/>
            <person name="Jiang X."/>
            <person name="Yin X."/>
            <person name="Woodcroft B.J."/>
            <person name="Tyson G.W."/>
            <person name="Hugenholtz P."/>
            <person name="Polz M.F."/>
            <person name="Zhang T."/>
        </authorList>
    </citation>
    <scope>NUCLEOTIDE SEQUENCE</scope>
    <source>
        <strain evidence="3">HKST-UBA02</strain>
    </source>
</reference>
<evidence type="ECO:0000313" key="4">
    <source>
        <dbReference type="Proteomes" id="UP000699691"/>
    </source>
</evidence>
<dbReference type="SUPFAM" id="SSF54523">
    <property type="entry name" value="Pili subunits"/>
    <property type="match status" value="1"/>
</dbReference>
<name>A0A955LVW4_UNCKA</name>
<evidence type="ECO:0000313" key="3">
    <source>
        <dbReference type="EMBL" id="MCA9397490.1"/>
    </source>
</evidence>
<feature type="transmembrane region" description="Helical" evidence="2">
    <location>
        <begin position="12"/>
        <end position="32"/>
    </location>
</feature>
<dbReference type="InterPro" id="IPR045584">
    <property type="entry name" value="Pilin-like"/>
</dbReference>
<dbReference type="NCBIfam" id="TIGR02532">
    <property type="entry name" value="IV_pilin_GFxxxE"/>
    <property type="match status" value="1"/>
</dbReference>
<dbReference type="GO" id="GO:0015627">
    <property type="term" value="C:type II protein secretion system complex"/>
    <property type="evidence" value="ECO:0007669"/>
    <property type="project" value="InterPro"/>
</dbReference>
<dbReference type="InterPro" id="IPR012902">
    <property type="entry name" value="N_methyl_site"/>
</dbReference>
<dbReference type="Proteomes" id="UP000699691">
    <property type="component" value="Unassembled WGS sequence"/>
</dbReference>
<accession>A0A955LVW4</accession>
<keyword evidence="2" id="KW-1133">Transmembrane helix</keyword>
<keyword evidence="2" id="KW-0812">Transmembrane</keyword>
<evidence type="ECO:0000256" key="1">
    <source>
        <dbReference type="ARBA" id="ARBA00022481"/>
    </source>
</evidence>
<dbReference type="EMBL" id="JAGQKY010000049">
    <property type="protein sequence ID" value="MCA9397490.1"/>
    <property type="molecule type" value="Genomic_DNA"/>
</dbReference>
<reference evidence="3" key="1">
    <citation type="submission" date="2020-04" db="EMBL/GenBank/DDBJ databases">
        <authorList>
            <person name="Zhang T."/>
        </authorList>
    </citation>
    <scope>NUCLEOTIDE SEQUENCE</scope>
    <source>
        <strain evidence="3">HKST-UBA02</strain>
    </source>
</reference>
<proteinExistence type="predicted"/>
<comment type="caution">
    <text evidence="3">The sequence shown here is derived from an EMBL/GenBank/DDBJ whole genome shotgun (WGS) entry which is preliminary data.</text>
</comment>
<sequence>MDDHRQAGFTFIELLVVMALIGIMSIFIASVYRGTIVLYRDQNLEIQVIEKANLLNKFLIDNIRRAEGIEATLSDGGDTFVSGADELVLRTPALDGNGDPIVGVYDYYIFYKDPISTTDFRWRLVPDASSSRTGFDHLAAEEITSLSIDYDTVIPAEASLVTVTFTLQQENPFGPNSITRSTSINMRNQ</sequence>
<dbReference type="GO" id="GO:0015628">
    <property type="term" value="P:protein secretion by the type II secretion system"/>
    <property type="evidence" value="ECO:0007669"/>
    <property type="project" value="InterPro"/>
</dbReference>
<organism evidence="3 4">
    <name type="scientific">candidate division WWE3 bacterium</name>
    <dbReference type="NCBI Taxonomy" id="2053526"/>
    <lineage>
        <taxon>Bacteria</taxon>
        <taxon>Katanobacteria</taxon>
    </lineage>
</organism>
<dbReference type="AlphaFoldDB" id="A0A955LVW4"/>
<keyword evidence="1" id="KW-0488">Methylation</keyword>
<gene>
    <name evidence="3" type="ORF">KC573_01560</name>
</gene>
<dbReference type="PRINTS" id="PR00813">
    <property type="entry name" value="BCTERIALGSPG"/>
</dbReference>